<dbReference type="InterPro" id="IPR002013">
    <property type="entry name" value="SAC_dom"/>
</dbReference>
<dbReference type="EMBL" id="JAEUBG010004237">
    <property type="protein sequence ID" value="KAH3681744.1"/>
    <property type="molecule type" value="Genomic_DNA"/>
</dbReference>
<protein>
    <recommendedName>
        <fullName evidence="1">SAC domain-containing protein</fullName>
    </recommendedName>
</protein>
<dbReference type="GO" id="GO:0046856">
    <property type="term" value="P:phosphatidylinositol dephosphorylation"/>
    <property type="evidence" value="ECO:0007669"/>
    <property type="project" value="TreeGrafter"/>
</dbReference>
<organism evidence="2 3">
    <name type="scientific">Wickerhamomyces pijperi</name>
    <name type="common">Yeast</name>
    <name type="synonym">Pichia pijperi</name>
    <dbReference type="NCBI Taxonomy" id="599730"/>
    <lineage>
        <taxon>Eukaryota</taxon>
        <taxon>Fungi</taxon>
        <taxon>Dikarya</taxon>
        <taxon>Ascomycota</taxon>
        <taxon>Saccharomycotina</taxon>
        <taxon>Saccharomycetes</taxon>
        <taxon>Phaffomycetales</taxon>
        <taxon>Wickerhamomycetaceae</taxon>
        <taxon>Wickerhamomyces</taxon>
    </lineage>
</organism>
<comment type="caution">
    <text evidence="2">The sequence shown here is derived from an EMBL/GenBank/DDBJ whole genome shotgun (WGS) entry which is preliminary data.</text>
</comment>
<feature type="domain" description="SAC" evidence="1">
    <location>
        <begin position="1"/>
        <end position="114"/>
    </location>
</feature>
<dbReference type="PROSITE" id="PS50275">
    <property type="entry name" value="SAC"/>
    <property type="match status" value="1"/>
</dbReference>
<name>A0A9P8Q2Q5_WICPI</name>
<evidence type="ECO:0000313" key="3">
    <source>
        <dbReference type="Proteomes" id="UP000774326"/>
    </source>
</evidence>
<evidence type="ECO:0000313" key="2">
    <source>
        <dbReference type="EMBL" id="KAH3681744.1"/>
    </source>
</evidence>
<dbReference type="PANTHER" id="PTHR45662:SF2">
    <property type="entry name" value="PHOSPHATIDYLINOSITOL-3-PHOSPHATASE SAC1"/>
    <property type="match status" value="1"/>
</dbReference>
<accession>A0A9P8Q2Q5</accession>
<feature type="non-terminal residue" evidence="2">
    <location>
        <position position="1"/>
    </location>
</feature>
<dbReference type="PANTHER" id="PTHR45662">
    <property type="entry name" value="PHOSPHATIDYLINOSITIDE PHOSPHATASE SAC1"/>
    <property type="match status" value="1"/>
</dbReference>
<dbReference type="GO" id="GO:0005783">
    <property type="term" value="C:endoplasmic reticulum"/>
    <property type="evidence" value="ECO:0007669"/>
    <property type="project" value="TreeGrafter"/>
</dbReference>
<sequence length="114" mass="13547">NDPNIKYTYFDFHHECKNMKWHRVKLLIDHLKRIGLSQEDFNVVTVSEKFVVSKKQSHVVRTNCMDCLDRTNVVQSTLGRFYLQEQLIESGVINGAQDWEKVDPKFNLVFMNIW</sequence>
<reference evidence="2" key="1">
    <citation type="journal article" date="2021" name="Open Biol.">
        <title>Shared evolutionary footprints suggest mitochondrial oxidative damage underlies multiple complex I losses in fungi.</title>
        <authorList>
            <person name="Schikora-Tamarit M.A."/>
            <person name="Marcet-Houben M."/>
            <person name="Nosek J."/>
            <person name="Gabaldon T."/>
        </authorList>
    </citation>
    <scope>NUCLEOTIDE SEQUENCE</scope>
    <source>
        <strain evidence="2">CBS2887</strain>
    </source>
</reference>
<gene>
    <name evidence="2" type="ORF">WICPIJ_007293</name>
</gene>
<evidence type="ECO:0000259" key="1">
    <source>
        <dbReference type="PROSITE" id="PS50275"/>
    </source>
</evidence>
<feature type="non-terminal residue" evidence="2">
    <location>
        <position position="114"/>
    </location>
</feature>
<keyword evidence="3" id="KW-1185">Reference proteome</keyword>
<dbReference type="OrthoDB" id="405996at2759"/>
<dbReference type="GO" id="GO:0043812">
    <property type="term" value="F:phosphatidylinositol-4-phosphate phosphatase activity"/>
    <property type="evidence" value="ECO:0007669"/>
    <property type="project" value="TreeGrafter"/>
</dbReference>
<dbReference type="Proteomes" id="UP000774326">
    <property type="component" value="Unassembled WGS sequence"/>
</dbReference>
<dbReference type="AlphaFoldDB" id="A0A9P8Q2Q5"/>
<proteinExistence type="predicted"/>
<reference evidence="2" key="2">
    <citation type="submission" date="2021-01" db="EMBL/GenBank/DDBJ databases">
        <authorList>
            <person name="Schikora-Tamarit M.A."/>
        </authorList>
    </citation>
    <scope>NUCLEOTIDE SEQUENCE</scope>
    <source>
        <strain evidence="2">CBS2887</strain>
    </source>
</reference>
<dbReference type="GO" id="GO:0034593">
    <property type="term" value="F:phosphatidylinositol bisphosphate phosphatase activity"/>
    <property type="evidence" value="ECO:0007669"/>
    <property type="project" value="UniProtKB-ARBA"/>
</dbReference>